<sequence length="162" mass="17858">MKQKEVKKLERIVKRDAVYNECLVGFQTSLQFDNQDELASCVCIEKKFGSCPGEKWKNPHDPLAGGIYSRGKSHILRLSVPIQLLLSTVEYDSDQDIDITSKTAKADDDCKQDEELSTEDSQTLPGNSTDMEDCLPDVDGKGNNACVPPNPSPIAEITPEAI</sequence>
<dbReference type="AlphaFoldDB" id="A0A9W9ZP56"/>
<gene>
    <name evidence="2" type="ORF">OS493_017564</name>
</gene>
<reference evidence="2" key="1">
    <citation type="submission" date="2023-01" db="EMBL/GenBank/DDBJ databases">
        <title>Genome assembly of the deep-sea coral Lophelia pertusa.</title>
        <authorList>
            <person name="Herrera S."/>
            <person name="Cordes E."/>
        </authorList>
    </citation>
    <scope>NUCLEOTIDE SEQUENCE</scope>
    <source>
        <strain evidence="2">USNM1676648</strain>
        <tissue evidence="2">Polyp</tissue>
    </source>
</reference>
<comment type="caution">
    <text evidence="2">The sequence shown here is derived from an EMBL/GenBank/DDBJ whole genome shotgun (WGS) entry which is preliminary data.</text>
</comment>
<evidence type="ECO:0000313" key="2">
    <source>
        <dbReference type="EMBL" id="KAJ7385187.1"/>
    </source>
</evidence>
<evidence type="ECO:0000313" key="3">
    <source>
        <dbReference type="Proteomes" id="UP001163046"/>
    </source>
</evidence>
<name>A0A9W9ZP56_9CNID</name>
<accession>A0A9W9ZP56</accession>
<dbReference type="Proteomes" id="UP001163046">
    <property type="component" value="Unassembled WGS sequence"/>
</dbReference>
<evidence type="ECO:0000256" key="1">
    <source>
        <dbReference type="SAM" id="MobiDB-lite"/>
    </source>
</evidence>
<protein>
    <submittedName>
        <fullName evidence="2">Uncharacterized protein</fullName>
    </submittedName>
</protein>
<proteinExistence type="predicted"/>
<feature type="compositionally biased region" description="Polar residues" evidence="1">
    <location>
        <begin position="119"/>
        <end position="129"/>
    </location>
</feature>
<dbReference type="EMBL" id="MU825882">
    <property type="protein sequence ID" value="KAJ7385187.1"/>
    <property type="molecule type" value="Genomic_DNA"/>
</dbReference>
<keyword evidence="3" id="KW-1185">Reference proteome</keyword>
<feature type="region of interest" description="Disordered" evidence="1">
    <location>
        <begin position="104"/>
        <end position="162"/>
    </location>
</feature>
<organism evidence="2 3">
    <name type="scientific">Desmophyllum pertusum</name>
    <dbReference type="NCBI Taxonomy" id="174260"/>
    <lineage>
        <taxon>Eukaryota</taxon>
        <taxon>Metazoa</taxon>
        <taxon>Cnidaria</taxon>
        <taxon>Anthozoa</taxon>
        <taxon>Hexacorallia</taxon>
        <taxon>Scleractinia</taxon>
        <taxon>Caryophylliina</taxon>
        <taxon>Caryophylliidae</taxon>
        <taxon>Desmophyllum</taxon>
    </lineage>
</organism>